<sequence length="188" mass="20876">MLMKAVSTLLRPVTRRALPRTEWLGSLVREHRSTLVRIAVSEGLTGEEALDAVQEAAMTFLTRARWRSLETKPDDAIRLLATLTRNQARNARRRHGRGSVPLEHVMNRANETVSLDDALQRAREHVTLTGCIQTLKGAQRAVVMARLLDGDSGDDVAQALGLSPGNVAVTLHRARERLRSCVENSPFR</sequence>
<comment type="similarity">
    <text evidence="1">Belongs to the sigma-70 factor family. ECF subfamily.</text>
</comment>
<evidence type="ECO:0000256" key="3">
    <source>
        <dbReference type="ARBA" id="ARBA00023082"/>
    </source>
</evidence>
<dbReference type="GO" id="GO:0016987">
    <property type="term" value="F:sigma factor activity"/>
    <property type="evidence" value="ECO:0007669"/>
    <property type="project" value="UniProtKB-KW"/>
</dbReference>
<dbReference type="GO" id="GO:0006352">
    <property type="term" value="P:DNA-templated transcription initiation"/>
    <property type="evidence" value="ECO:0007669"/>
    <property type="project" value="InterPro"/>
</dbReference>
<dbReference type="PANTHER" id="PTHR43133:SF51">
    <property type="entry name" value="RNA POLYMERASE SIGMA FACTOR"/>
    <property type="match status" value="1"/>
</dbReference>
<dbReference type="PANTHER" id="PTHR43133">
    <property type="entry name" value="RNA POLYMERASE ECF-TYPE SIGMA FACTO"/>
    <property type="match status" value="1"/>
</dbReference>
<dbReference type="EMBL" id="QFQP01000024">
    <property type="protein sequence ID" value="PZR08632.1"/>
    <property type="molecule type" value="Genomic_DNA"/>
</dbReference>
<dbReference type="SUPFAM" id="SSF88946">
    <property type="entry name" value="Sigma2 domain of RNA polymerase sigma factors"/>
    <property type="match status" value="1"/>
</dbReference>
<dbReference type="Gene3D" id="1.10.10.10">
    <property type="entry name" value="Winged helix-like DNA-binding domain superfamily/Winged helix DNA-binding domain"/>
    <property type="match status" value="1"/>
</dbReference>
<feature type="domain" description="RNA polymerase sigma factor 70 region 4 type 2" evidence="5">
    <location>
        <begin position="128"/>
        <end position="178"/>
    </location>
</feature>
<dbReference type="Proteomes" id="UP000249061">
    <property type="component" value="Unassembled WGS sequence"/>
</dbReference>
<dbReference type="InterPro" id="IPR013249">
    <property type="entry name" value="RNA_pol_sigma70_r4_t2"/>
</dbReference>
<dbReference type="Gene3D" id="1.10.1740.10">
    <property type="match status" value="1"/>
</dbReference>
<dbReference type="InterPro" id="IPR014284">
    <property type="entry name" value="RNA_pol_sigma-70_dom"/>
</dbReference>
<evidence type="ECO:0000313" key="7">
    <source>
        <dbReference type="Proteomes" id="UP000249061"/>
    </source>
</evidence>
<evidence type="ECO:0000313" key="6">
    <source>
        <dbReference type="EMBL" id="PZR08632.1"/>
    </source>
</evidence>
<proteinExistence type="inferred from homology"/>
<dbReference type="InterPro" id="IPR013324">
    <property type="entry name" value="RNA_pol_sigma_r3/r4-like"/>
</dbReference>
<dbReference type="AlphaFoldDB" id="A0A2W5T0P1"/>
<protein>
    <submittedName>
        <fullName evidence="6">Sigma-70 family RNA polymerase sigma factor</fullName>
    </submittedName>
</protein>
<keyword evidence="2" id="KW-0805">Transcription regulation</keyword>
<reference evidence="6 7" key="1">
    <citation type="submission" date="2017-08" db="EMBL/GenBank/DDBJ databases">
        <title>Infants hospitalized years apart are colonized by the same room-sourced microbial strains.</title>
        <authorList>
            <person name="Brooks B."/>
            <person name="Olm M.R."/>
            <person name="Firek B.A."/>
            <person name="Baker R."/>
            <person name="Thomas B.C."/>
            <person name="Morowitz M.J."/>
            <person name="Banfield J.F."/>
        </authorList>
    </citation>
    <scope>NUCLEOTIDE SEQUENCE [LARGE SCALE GENOMIC DNA]</scope>
    <source>
        <strain evidence="6">S2_003_000_R2_14</strain>
    </source>
</reference>
<dbReference type="SUPFAM" id="SSF88659">
    <property type="entry name" value="Sigma3 and sigma4 domains of RNA polymerase sigma factors"/>
    <property type="match status" value="1"/>
</dbReference>
<evidence type="ECO:0000256" key="2">
    <source>
        <dbReference type="ARBA" id="ARBA00023015"/>
    </source>
</evidence>
<evidence type="ECO:0000256" key="4">
    <source>
        <dbReference type="ARBA" id="ARBA00023163"/>
    </source>
</evidence>
<accession>A0A2W5T0P1</accession>
<gene>
    <name evidence="6" type="ORF">DI536_24320</name>
</gene>
<evidence type="ECO:0000256" key="1">
    <source>
        <dbReference type="ARBA" id="ARBA00010641"/>
    </source>
</evidence>
<dbReference type="InterPro" id="IPR013325">
    <property type="entry name" value="RNA_pol_sigma_r2"/>
</dbReference>
<dbReference type="InterPro" id="IPR039425">
    <property type="entry name" value="RNA_pol_sigma-70-like"/>
</dbReference>
<keyword evidence="4" id="KW-0804">Transcription</keyword>
<dbReference type="Pfam" id="PF08281">
    <property type="entry name" value="Sigma70_r4_2"/>
    <property type="match status" value="1"/>
</dbReference>
<dbReference type="InterPro" id="IPR036388">
    <property type="entry name" value="WH-like_DNA-bd_sf"/>
</dbReference>
<dbReference type="NCBIfam" id="TIGR02937">
    <property type="entry name" value="sigma70-ECF"/>
    <property type="match status" value="1"/>
</dbReference>
<keyword evidence="3" id="KW-0731">Sigma factor</keyword>
<comment type="caution">
    <text evidence="6">The sequence shown here is derived from an EMBL/GenBank/DDBJ whole genome shotgun (WGS) entry which is preliminary data.</text>
</comment>
<organism evidence="6 7">
    <name type="scientific">Archangium gephyra</name>
    <dbReference type="NCBI Taxonomy" id="48"/>
    <lineage>
        <taxon>Bacteria</taxon>
        <taxon>Pseudomonadati</taxon>
        <taxon>Myxococcota</taxon>
        <taxon>Myxococcia</taxon>
        <taxon>Myxococcales</taxon>
        <taxon>Cystobacterineae</taxon>
        <taxon>Archangiaceae</taxon>
        <taxon>Archangium</taxon>
    </lineage>
</organism>
<evidence type="ECO:0000259" key="5">
    <source>
        <dbReference type="Pfam" id="PF08281"/>
    </source>
</evidence>
<dbReference type="GO" id="GO:0003677">
    <property type="term" value="F:DNA binding"/>
    <property type="evidence" value="ECO:0007669"/>
    <property type="project" value="InterPro"/>
</dbReference>
<name>A0A2W5T0P1_9BACT</name>